<dbReference type="SMART" id="SM00406">
    <property type="entry name" value="IGv"/>
    <property type="match status" value="1"/>
</dbReference>
<dbReference type="InterPro" id="IPR036179">
    <property type="entry name" value="Ig-like_dom_sf"/>
</dbReference>
<reference evidence="5" key="1">
    <citation type="submission" date="2025-08" db="UniProtKB">
        <authorList>
            <consortium name="Ensembl"/>
        </authorList>
    </citation>
    <scope>IDENTIFICATION</scope>
</reference>
<dbReference type="InterPro" id="IPR007110">
    <property type="entry name" value="Ig-like_dom"/>
</dbReference>
<dbReference type="GeneTree" id="ENSGT01050000244936"/>
<sequence length="189" mass="21017">MEPPPKFCSSALLLCKGLESGGDVRRPGDSLRLSCQASGFTFSGSGMHWVKQVPRKGLEWVAYLGTGSSPSIYYSDKVKGCFTISRIDSCSQLYLQMNNLFPEDMVVYYCTGYTVRGSESEAHQEISLLLNSLHLFTPNSLYFLNLFKTPLCLKLSHPTGVFLPFCHWLMVILTATDKSGDVLPCYGPY</sequence>
<keyword evidence="1" id="KW-0391">Immunity</keyword>
<dbReference type="PROSITE" id="PS50835">
    <property type="entry name" value="IG_LIKE"/>
    <property type="match status" value="1"/>
</dbReference>
<name>A0A8C5RXP4_LATLA</name>
<accession>A0A8C5RXP4</accession>
<proteinExistence type="predicted"/>
<dbReference type="Pfam" id="PF07686">
    <property type="entry name" value="V-set"/>
    <property type="match status" value="1"/>
</dbReference>
<protein>
    <recommendedName>
        <fullName evidence="4">Ig-like domain-containing protein</fullName>
    </recommendedName>
</protein>
<dbReference type="InterPro" id="IPR050199">
    <property type="entry name" value="IgHV"/>
</dbReference>
<feature type="domain" description="Ig-like" evidence="4">
    <location>
        <begin position="5"/>
        <end position="127"/>
    </location>
</feature>
<dbReference type="Proteomes" id="UP000694406">
    <property type="component" value="Unplaced"/>
</dbReference>
<evidence type="ECO:0000313" key="5">
    <source>
        <dbReference type="Ensembl" id="ENSLLTP00000009768.1"/>
    </source>
</evidence>
<dbReference type="GO" id="GO:0005576">
    <property type="term" value="C:extracellular region"/>
    <property type="evidence" value="ECO:0007669"/>
    <property type="project" value="UniProtKB-ARBA"/>
</dbReference>
<evidence type="ECO:0000313" key="6">
    <source>
        <dbReference type="Proteomes" id="UP000694406"/>
    </source>
</evidence>
<keyword evidence="2" id="KW-1064">Adaptive immunity</keyword>
<evidence type="ECO:0000256" key="2">
    <source>
        <dbReference type="ARBA" id="ARBA00023130"/>
    </source>
</evidence>
<dbReference type="AlphaFoldDB" id="A0A8C5RXP4"/>
<keyword evidence="3" id="KW-1280">Immunoglobulin</keyword>
<dbReference type="SMART" id="SM00409">
    <property type="entry name" value="IG"/>
    <property type="match status" value="1"/>
</dbReference>
<evidence type="ECO:0000256" key="1">
    <source>
        <dbReference type="ARBA" id="ARBA00022859"/>
    </source>
</evidence>
<evidence type="ECO:0000259" key="4">
    <source>
        <dbReference type="PROSITE" id="PS50835"/>
    </source>
</evidence>
<dbReference type="GO" id="GO:0002250">
    <property type="term" value="P:adaptive immune response"/>
    <property type="evidence" value="ECO:0007669"/>
    <property type="project" value="UniProtKB-KW"/>
</dbReference>
<dbReference type="Gene3D" id="2.60.40.10">
    <property type="entry name" value="Immunoglobulins"/>
    <property type="match status" value="1"/>
</dbReference>
<dbReference type="InterPro" id="IPR003599">
    <property type="entry name" value="Ig_sub"/>
</dbReference>
<organism evidence="5 6">
    <name type="scientific">Laticauda laticaudata</name>
    <name type="common">Blue-ringed sea krait</name>
    <name type="synonym">Blue-lipped sea krait</name>
    <dbReference type="NCBI Taxonomy" id="8630"/>
    <lineage>
        <taxon>Eukaryota</taxon>
        <taxon>Metazoa</taxon>
        <taxon>Chordata</taxon>
        <taxon>Craniata</taxon>
        <taxon>Vertebrata</taxon>
        <taxon>Euteleostomi</taxon>
        <taxon>Lepidosauria</taxon>
        <taxon>Squamata</taxon>
        <taxon>Bifurcata</taxon>
        <taxon>Unidentata</taxon>
        <taxon>Episquamata</taxon>
        <taxon>Toxicofera</taxon>
        <taxon>Serpentes</taxon>
        <taxon>Colubroidea</taxon>
        <taxon>Elapidae</taxon>
        <taxon>Laticaudinae</taxon>
        <taxon>Laticauda</taxon>
    </lineage>
</organism>
<dbReference type="InterPro" id="IPR013106">
    <property type="entry name" value="Ig_V-set"/>
</dbReference>
<dbReference type="GO" id="GO:0019814">
    <property type="term" value="C:immunoglobulin complex"/>
    <property type="evidence" value="ECO:0007669"/>
    <property type="project" value="UniProtKB-KW"/>
</dbReference>
<dbReference type="InterPro" id="IPR013783">
    <property type="entry name" value="Ig-like_fold"/>
</dbReference>
<keyword evidence="6" id="KW-1185">Reference proteome</keyword>
<reference evidence="5" key="2">
    <citation type="submission" date="2025-09" db="UniProtKB">
        <authorList>
            <consortium name="Ensembl"/>
        </authorList>
    </citation>
    <scope>IDENTIFICATION</scope>
</reference>
<dbReference type="Ensembl" id="ENSLLTT00000010139.1">
    <property type="protein sequence ID" value="ENSLLTP00000009768.1"/>
    <property type="gene ID" value="ENSLLTG00000007443.1"/>
</dbReference>
<evidence type="ECO:0000256" key="3">
    <source>
        <dbReference type="ARBA" id="ARBA00043265"/>
    </source>
</evidence>
<dbReference type="SUPFAM" id="SSF48726">
    <property type="entry name" value="Immunoglobulin"/>
    <property type="match status" value="1"/>
</dbReference>
<dbReference type="PANTHER" id="PTHR23266">
    <property type="entry name" value="IMMUNOGLOBULIN HEAVY CHAIN"/>
    <property type="match status" value="1"/>
</dbReference>